<dbReference type="EMBL" id="JBHTJZ010000021">
    <property type="protein sequence ID" value="MFD0960456.1"/>
    <property type="molecule type" value="Genomic_DNA"/>
</dbReference>
<dbReference type="PANTHER" id="PTHR43808:SF25">
    <property type="entry name" value="PEPTIDASE M20 DIMERISATION DOMAIN-CONTAINING PROTEIN"/>
    <property type="match status" value="1"/>
</dbReference>
<organism evidence="3 4">
    <name type="scientific">Paenibacillus chungangensis</name>
    <dbReference type="NCBI Taxonomy" id="696535"/>
    <lineage>
        <taxon>Bacteria</taxon>
        <taxon>Bacillati</taxon>
        <taxon>Bacillota</taxon>
        <taxon>Bacilli</taxon>
        <taxon>Bacillales</taxon>
        <taxon>Paenibacillaceae</taxon>
        <taxon>Paenibacillus</taxon>
    </lineage>
</organism>
<sequence length="455" mass="50002">MSAVNDAQAADRLSRRQEWSRQIESWVRSNQEEAFRLASELVRIPSVNHPPKGNEGDYQRFFAEWMVDAGAIVDSYELSEVAGLTEHRAYMPGRDYENRPNVAGCFFGKGEGRSLLFSGHADTVYEGDEKWSHSPFSGTVADGKLYGRGSYDMKGGMAAALMAVKCLSDLGLPVAGKVYIESVVDEEHGGANGSLAARLRGPQADMAIIPEPSNLKLYPAHIGGGIWRAVFQGKSGIGFAGEELVSALEAALEFANMLRDFGAYRKQHMTVPHWWEGGRLPEVTLLTMFSGDINRLIQEKLPASGALTFWIEGFPGTTGEEIMSELQAFYDARRDQYPLLDKCWPEITPLIRYLEGSEMERSAKSDEFLKLVGKLGESVRQQAIPVEGSPFACDAFMFNLYSDTPALVLGPGGANAHAADEYMDLVSYTQLIQWYAEIIVDWCGVQGGEAHAAEG</sequence>
<comment type="caution">
    <text evidence="3">The sequence shown here is derived from an EMBL/GenBank/DDBJ whole genome shotgun (WGS) entry which is preliminary data.</text>
</comment>
<keyword evidence="1" id="KW-0378">Hydrolase</keyword>
<gene>
    <name evidence="3" type="ORF">ACFQ2I_13770</name>
</gene>
<evidence type="ECO:0000256" key="1">
    <source>
        <dbReference type="ARBA" id="ARBA00022801"/>
    </source>
</evidence>
<protein>
    <submittedName>
        <fullName evidence="3">M20/M25/M40 family metallo-hydrolase</fullName>
    </submittedName>
</protein>
<name>A0ABW3HSJ4_9BACL</name>
<dbReference type="RefSeq" id="WP_377564957.1">
    <property type="nucleotide sequence ID" value="NZ_JBHTJZ010000021.1"/>
</dbReference>
<keyword evidence="2" id="KW-0862">Zinc</keyword>
<dbReference type="Proteomes" id="UP001596989">
    <property type="component" value="Unassembled WGS sequence"/>
</dbReference>
<evidence type="ECO:0000313" key="3">
    <source>
        <dbReference type="EMBL" id="MFD0960456.1"/>
    </source>
</evidence>
<evidence type="ECO:0000256" key="2">
    <source>
        <dbReference type="ARBA" id="ARBA00022833"/>
    </source>
</evidence>
<dbReference type="SUPFAM" id="SSF53187">
    <property type="entry name" value="Zn-dependent exopeptidases"/>
    <property type="match status" value="1"/>
</dbReference>
<dbReference type="Pfam" id="PF01546">
    <property type="entry name" value="Peptidase_M20"/>
    <property type="match status" value="1"/>
</dbReference>
<dbReference type="InterPro" id="IPR001261">
    <property type="entry name" value="ArgE/DapE_CS"/>
</dbReference>
<dbReference type="InterPro" id="IPR050072">
    <property type="entry name" value="Peptidase_M20A"/>
</dbReference>
<dbReference type="PANTHER" id="PTHR43808">
    <property type="entry name" value="ACETYLORNITHINE DEACETYLASE"/>
    <property type="match status" value="1"/>
</dbReference>
<reference evidence="4" key="1">
    <citation type="journal article" date="2019" name="Int. J. Syst. Evol. Microbiol.">
        <title>The Global Catalogue of Microorganisms (GCM) 10K type strain sequencing project: providing services to taxonomists for standard genome sequencing and annotation.</title>
        <authorList>
            <consortium name="The Broad Institute Genomics Platform"/>
            <consortium name="The Broad Institute Genome Sequencing Center for Infectious Disease"/>
            <person name="Wu L."/>
            <person name="Ma J."/>
        </authorList>
    </citation>
    <scope>NUCLEOTIDE SEQUENCE [LARGE SCALE GENOMIC DNA]</scope>
    <source>
        <strain evidence="4">CCUG 59129</strain>
    </source>
</reference>
<dbReference type="InterPro" id="IPR002933">
    <property type="entry name" value="Peptidase_M20"/>
</dbReference>
<proteinExistence type="predicted"/>
<dbReference type="PROSITE" id="PS00758">
    <property type="entry name" value="ARGE_DAPE_CPG2_1"/>
    <property type="match status" value="1"/>
</dbReference>
<accession>A0ABW3HSJ4</accession>
<keyword evidence="4" id="KW-1185">Reference proteome</keyword>
<dbReference type="Gene3D" id="3.30.70.360">
    <property type="match status" value="1"/>
</dbReference>
<evidence type="ECO:0000313" key="4">
    <source>
        <dbReference type="Proteomes" id="UP001596989"/>
    </source>
</evidence>
<dbReference type="Gene3D" id="3.40.630.10">
    <property type="entry name" value="Zn peptidases"/>
    <property type="match status" value="1"/>
</dbReference>